<keyword evidence="3" id="KW-1185">Reference proteome</keyword>
<evidence type="ECO:0000313" key="2">
    <source>
        <dbReference type="EMBL" id="KAK8140858.1"/>
    </source>
</evidence>
<protein>
    <submittedName>
        <fullName evidence="2">Uncharacterized protein</fullName>
    </submittedName>
</protein>
<dbReference type="Proteomes" id="UP001397290">
    <property type="component" value="Unassembled WGS sequence"/>
</dbReference>
<feature type="region of interest" description="Disordered" evidence="1">
    <location>
        <begin position="1"/>
        <end position="23"/>
    </location>
</feature>
<proteinExistence type="predicted"/>
<gene>
    <name evidence="2" type="ORF">G3M48_001600</name>
</gene>
<dbReference type="EMBL" id="JAAHCF010001468">
    <property type="protein sequence ID" value="KAK8140858.1"/>
    <property type="molecule type" value="Genomic_DNA"/>
</dbReference>
<comment type="caution">
    <text evidence="2">The sequence shown here is derived from an EMBL/GenBank/DDBJ whole genome shotgun (WGS) entry which is preliminary data.</text>
</comment>
<name>A0AAW0RFD1_9HYPO</name>
<organism evidence="2 3">
    <name type="scientific">Beauveria asiatica</name>
    <dbReference type="NCBI Taxonomy" id="1069075"/>
    <lineage>
        <taxon>Eukaryota</taxon>
        <taxon>Fungi</taxon>
        <taxon>Dikarya</taxon>
        <taxon>Ascomycota</taxon>
        <taxon>Pezizomycotina</taxon>
        <taxon>Sordariomycetes</taxon>
        <taxon>Hypocreomycetidae</taxon>
        <taxon>Hypocreales</taxon>
        <taxon>Cordycipitaceae</taxon>
        <taxon>Beauveria</taxon>
    </lineage>
</organism>
<reference evidence="2 3" key="1">
    <citation type="submission" date="2020-02" db="EMBL/GenBank/DDBJ databases">
        <title>Comparative genomics of the hypocrealean fungal genus Beauvera.</title>
        <authorList>
            <person name="Showalter D.N."/>
            <person name="Bushley K.E."/>
            <person name="Rehner S.A."/>
        </authorList>
    </citation>
    <scope>NUCLEOTIDE SEQUENCE [LARGE SCALE GENOMIC DNA]</scope>
    <source>
        <strain evidence="2 3">ARSEF4384</strain>
    </source>
</reference>
<feature type="compositionally biased region" description="Basic and acidic residues" evidence="1">
    <location>
        <begin position="42"/>
        <end position="58"/>
    </location>
</feature>
<evidence type="ECO:0000313" key="3">
    <source>
        <dbReference type="Proteomes" id="UP001397290"/>
    </source>
</evidence>
<sequence>MGRAQAWKPAQKTRRISGPRKALPTQAIGMQQAVAMMERLREREWRKQRETTERRAEEASSPFGLDCACATHQDATSHWRGSDPSRTGNTKHGQIILFSRRIPAAFAAKGFTTLAETIAVDAGKTNTRSSERGSSECTESTSMYSDATILSVA</sequence>
<dbReference type="AlphaFoldDB" id="A0AAW0RFD1"/>
<evidence type="ECO:0000256" key="1">
    <source>
        <dbReference type="SAM" id="MobiDB-lite"/>
    </source>
</evidence>
<feature type="region of interest" description="Disordered" evidence="1">
    <location>
        <begin position="42"/>
        <end position="62"/>
    </location>
</feature>
<accession>A0AAW0RFD1</accession>